<dbReference type="EMBL" id="JROC01000019">
    <property type="protein sequence ID" value="KGL67510.1"/>
    <property type="molecule type" value="Genomic_DNA"/>
</dbReference>
<reference evidence="1 2" key="1">
    <citation type="submission" date="2014-09" db="EMBL/GenBank/DDBJ databases">
        <title>Lactobacillus mucosae CRL573 Genome Sequencing.</title>
        <authorList>
            <person name="Bleckwedel J."/>
            <person name="Teran L.C."/>
            <person name="Bonacina J."/>
            <person name="Saavedra L."/>
            <person name="Mozzi F.B."/>
            <person name="Raya R.R."/>
        </authorList>
    </citation>
    <scope>NUCLEOTIDE SEQUENCE [LARGE SCALE GENOMIC DNA]</scope>
    <source>
        <strain evidence="1 2">CRL573</strain>
    </source>
</reference>
<dbReference type="AlphaFoldDB" id="A0A099YG41"/>
<dbReference type="SUPFAM" id="SSF53474">
    <property type="entry name" value="alpha/beta-Hydrolases"/>
    <property type="match status" value="1"/>
</dbReference>
<dbReference type="Proteomes" id="UP000030001">
    <property type="component" value="Unassembled WGS sequence"/>
</dbReference>
<proteinExistence type="predicted"/>
<sequence length="198" mass="22217">MGTVIVLPDLKQSSAFWQQLKVGRHQLRLIDYRQFSDAALDYQTLARAVEQLVREVPQPVTLIGDGIGAVIALKVAVTAFGRIDNLLLVKPQYQIPTARLKRQAARWRLLPQGSFKDRPLDKKSSLALLQSLYDADLTNQLMHVQCPTTVFCGARDRQNRTASQGLSNRLFDGHLVWIDRMDAAINDDGLKALGNQLR</sequence>
<evidence type="ECO:0000313" key="2">
    <source>
        <dbReference type="Proteomes" id="UP000030001"/>
    </source>
</evidence>
<evidence type="ECO:0008006" key="3">
    <source>
        <dbReference type="Google" id="ProtNLM"/>
    </source>
</evidence>
<comment type="caution">
    <text evidence="1">The sequence shown here is derived from an EMBL/GenBank/DDBJ whole genome shotgun (WGS) entry which is preliminary data.</text>
</comment>
<dbReference type="Gene3D" id="3.40.50.1820">
    <property type="entry name" value="alpha/beta hydrolase"/>
    <property type="match status" value="1"/>
</dbReference>
<accession>A0A099YG41</accession>
<name>A0A099YG41_LIMMU</name>
<dbReference type="InterPro" id="IPR029058">
    <property type="entry name" value="AB_hydrolase_fold"/>
</dbReference>
<organism evidence="1 2">
    <name type="scientific">Limosilactobacillus mucosae</name>
    <name type="common">Lactobacillus mucosae</name>
    <dbReference type="NCBI Taxonomy" id="97478"/>
    <lineage>
        <taxon>Bacteria</taxon>
        <taxon>Bacillati</taxon>
        <taxon>Bacillota</taxon>
        <taxon>Bacilli</taxon>
        <taxon>Lactobacillales</taxon>
        <taxon>Lactobacillaceae</taxon>
        <taxon>Limosilactobacillus</taxon>
    </lineage>
</organism>
<gene>
    <name evidence="1" type="ORF">LX03_00665</name>
</gene>
<evidence type="ECO:0000313" key="1">
    <source>
        <dbReference type="EMBL" id="KGL67510.1"/>
    </source>
</evidence>
<protein>
    <recommendedName>
        <fullName evidence="3">Alpha/beta hydrolase</fullName>
    </recommendedName>
</protein>